<comment type="subcellular location">
    <subcellularLocation>
        <location evidence="1">Cytoplasm</location>
    </subcellularLocation>
</comment>
<dbReference type="Proteomes" id="UP000007796">
    <property type="component" value="Unassembled WGS sequence"/>
</dbReference>
<dbReference type="Pfam" id="PF06058">
    <property type="entry name" value="DCP1"/>
    <property type="match status" value="1"/>
</dbReference>
<dbReference type="EMBL" id="GL629801">
    <property type="protein sequence ID" value="EFX00121.1"/>
    <property type="molecule type" value="Genomic_DNA"/>
</dbReference>
<dbReference type="GO" id="GO:0000932">
    <property type="term" value="C:P-body"/>
    <property type="evidence" value="ECO:0007669"/>
    <property type="project" value="TreeGrafter"/>
</dbReference>
<dbReference type="InterPro" id="IPR010334">
    <property type="entry name" value="Dcp1"/>
</dbReference>
<evidence type="ECO:0000256" key="3">
    <source>
        <dbReference type="ARBA" id="ARBA00022490"/>
    </source>
</evidence>
<protein>
    <submittedName>
        <fullName evidence="6">Decapping enzyme</fullName>
    </submittedName>
</protein>
<feature type="compositionally biased region" description="Polar residues" evidence="5">
    <location>
        <begin position="46"/>
        <end position="63"/>
    </location>
</feature>
<dbReference type="RefSeq" id="XP_014169603.1">
    <property type="nucleotide sequence ID" value="XM_014314128.1"/>
</dbReference>
<sequence>MSRQTPRRSRHQQNPSGGGGRRGQQGAAVAGPDYETGYEHSGNGNGSRSYTDTNGTGQNDADGQTTMLTEQLTGMNLQALQQYEPSIRSILSVAASTVVYVLNYETGGWEKPEPQVEGTLFLCEQEPLVVGSFTLPRACVFVLNRKGLSNVVVDLARVSEAEVTADLITLRVDCGGSDARTLDEKPMPPVLGFWIHGGTTNTASTFNPDVVLQCWHAIRATLELALGTAETVETAPVLDAAEHAAALEMTAAGEDPMGKATRAMGRRPDIYELVATAQGSSGGGQTAAGA</sequence>
<reference evidence="6 7" key="1">
    <citation type="journal article" date="2011" name="Proc. Natl. Acad. Sci. U.S.A.">
        <title>Genome and transcriptome analyses of the mountain pine beetle-fungal symbiont Grosmannia clavigera, a lodgepole pine pathogen.</title>
        <authorList>
            <person name="DiGuistini S."/>
            <person name="Wang Y."/>
            <person name="Liao N.Y."/>
            <person name="Taylor G."/>
            <person name="Tanguay P."/>
            <person name="Feau N."/>
            <person name="Henrissat B."/>
            <person name="Chan S.K."/>
            <person name="Hesse-Orce U."/>
            <person name="Alamouti S.M."/>
            <person name="Tsui C.K.M."/>
            <person name="Docking R.T."/>
            <person name="Levasseur A."/>
            <person name="Haridas S."/>
            <person name="Robertson G."/>
            <person name="Birol I."/>
            <person name="Holt R.A."/>
            <person name="Marra M.A."/>
            <person name="Hamelin R.C."/>
            <person name="Hirst M."/>
            <person name="Jones S.J.M."/>
            <person name="Bohlmann J."/>
            <person name="Breuil C."/>
        </authorList>
    </citation>
    <scope>NUCLEOTIDE SEQUENCE [LARGE SCALE GENOMIC DNA]</scope>
    <source>
        <strain evidence="7">kw1407 / UAMH 11150</strain>
    </source>
</reference>
<dbReference type="AlphaFoldDB" id="F0XP16"/>
<keyword evidence="3" id="KW-0963">Cytoplasm</keyword>
<accession>F0XP16</accession>
<dbReference type="GO" id="GO:0000290">
    <property type="term" value="P:deadenylation-dependent decapping of nuclear-transcribed mRNA"/>
    <property type="evidence" value="ECO:0007669"/>
    <property type="project" value="InterPro"/>
</dbReference>
<dbReference type="OrthoDB" id="255837at2759"/>
<feature type="compositionally biased region" description="Basic residues" evidence="5">
    <location>
        <begin position="1"/>
        <end position="11"/>
    </location>
</feature>
<dbReference type="PANTHER" id="PTHR16290:SF0">
    <property type="entry name" value="DECAPPING PROTEIN 1, ISOFORM A"/>
    <property type="match status" value="1"/>
</dbReference>
<organism evidence="7">
    <name type="scientific">Grosmannia clavigera (strain kw1407 / UAMH 11150)</name>
    <name type="common">Blue stain fungus</name>
    <name type="synonym">Graphiocladiella clavigera</name>
    <dbReference type="NCBI Taxonomy" id="655863"/>
    <lineage>
        <taxon>Eukaryota</taxon>
        <taxon>Fungi</taxon>
        <taxon>Dikarya</taxon>
        <taxon>Ascomycota</taxon>
        <taxon>Pezizomycotina</taxon>
        <taxon>Sordariomycetes</taxon>
        <taxon>Sordariomycetidae</taxon>
        <taxon>Ophiostomatales</taxon>
        <taxon>Ophiostomataceae</taxon>
        <taxon>Leptographium</taxon>
    </lineage>
</organism>
<dbReference type="GeneID" id="25980633"/>
<dbReference type="SUPFAM" id="SSF50729">
    <property type="entry name" value="PH domain-like"/>
    <property type="match status" value="1"/>
</dbReference>
<dbReference type="GO" id="GO:0031087">
    <property type="term" value="P:deadenylation-independent decapping of nuclear-transcribed mRNA"/>
    <property type="evidence" value="ECO:0007669"/>
    <property type="project" value="TreeGrafter"/>
</dbReference>
<dbReference type="STRING" id="655863.F0XP16"/>
<evidence type="ECO:0000313" key="6">
    <source>
        <dbReference type="EMBL" id="EFX00121.1"/>
    </source>
</evidence>
<dbReference type="InterPro" id="IPR011993">
    <property type="entry name" value="PH-like_dom_sf"/>
</dbReference>
<evidence type="ECO:0000313" key="7">
    <source>
        <dbReference type="Proteomes" id="UP000007796"/>
    </source>
</evidence>
<name>F0XP16_GROCL</name>
<keyword evidence="7" id="KW-1185">Reference proteome</keyword>
<dbReference type="eggNOG" id="KOG2868">
    <property type="taxonomic scope" value="Eukaryota"/>
</dbReference>
<dbReference type="GO" id="GO:0008047">
    <property type="term" value="F:enzyme activator activity"/>
    <property type="evidence" value="ECO:0007669"/>
    <property type="project" value="InterPro"/>
</dbReference>
<keyword evidence="4" id="KW-0507">mRNA processing</keyword>
<dbReference type="HOGENOM" id="CLU_058649_1_0_1"/>
<evidence type="ECO:0000256" key="4">
    <source>
        <dbReference type="ARBA" id="ARBA00022664"/>
    </source>
</evidence>
<gene>
    <name evidence="6" type="ORF">CMQ_7123</name>
</gene>
<proteinExistence type="inferred from homology"/>
<dbReference type="GO" id="GO:0006397">
    <property type="term" value="P:mRNA processing"/>
    <property type="evidence" value="ECO:0007669"/>
    <property type="project" value="UniProtKB-KW"/>
</dbReference>
<feature type="region of interest" description="Disordered" evidence="5">
    <location>
        <begin position="1"/>
        <end position="63"/>
    </location>
</feature>
<comment type="similarity">
    <text evidence="2">Belongs to the DCP1 family.</text>
</comment>
<dbReference type="GO" id="GO:0003729">
    <property type="term" value="F:mRNA binding"/>
    <property type="evidence" value="ECO:0007669"/>
    <property type="project" value="TreeGrafter"/>
</dbReference>
<dbReference type="InParanoid" id="F0XP16"/>
<dbReference type="PANTHER" id="PTHR16290">
    <property type="entry name" value="TRANSCRIPTION FACTOR SMIF DECAPPING ENZYME DCP1"/>
    <property type="match status" value="1"/>
</dbReference>
<evidence type="ECO:0000256" key="1">
    <source>
        <dbReference type="ARBA" id="ARBA00004496"/>
    </source>
</evidence>
<evidence type="ECO:0000256" key="2">
    <source>
        <dbReference type="ARBA" id="ARBA00008778"/>
    </source>
</evidence>
<dbReference type="Gene3D" id="2.30.29.30">
    <property type="entry name" value="Pleckstrin-homology domain (PH domain)/Phosphotyrosine-binding domain (PTB)"/>
    <property type="match status" value="1"/>
</dbReference>
<evidence type="ECO:0000256" key="5">
    <source>
        <dbReference type="SAM" id="MobiDB-lite"/>
    </source>
</evidence>